<dbReference type="OrthoDB" id="4146344at2"/>
<dbReference type="Pfam" id="PF09836">
    <property type="entry name" value="DUF2063"/>
    <property type="match status" value="1"/>
</dbReference>
<reference evidence="3 4" key="1">
    <citation type="submission" date="2018-04" db="EMBL/GenBank/DDBJ databases">
        <title>Genomic Encyclopedia of Archaeal and Bacterial Type Strains, Phase II (KMG-II): from individual species to whole genera.</title>
        <authorList>
            <person name="Goeker M."/>
        </authorList>
    </citation>
    <scope>NUCLEOTIDE SEQUENCE [LARGE SCALE GENOMIC DNA]</scope>
    <source>
        <strain evidence="3 4">DSM 5822</strain>
    </source>
</reference>
<gene>
    <name evidence="3" type="ORF">C8N29_11130</name>
</gene>
<comment type="caution">
    <text evidence="3">The sequence shown here is derived from an EMBL/GenBank/DDBJ whole genome shotgun (WGS) entry which is preliminary data.</text>
</comment>
<proteinExistence type="predicted"/>
<dbReference type="AlphaFoldDB" id="A0A2T5IX69"/>
<evidence type="ECO:0000313" key="3">
    <source>
        <dbReference type="EMBL" id="PTQ88509.1"/>
    </source>
</evidence>
<dbReference type="EMBL" id="QAON01000011">
    <property type="protein sequence ID" value="PTQ88509.1"/>
    <property type="molecule type" value="Genomic_DNA"/>
</dbReference>
<evidence type="ECO:0000259" key="2">
    <source>
        <dbReference type="Pfam" id="PF22106"/>
    </source>
</evidence>
<dbReference type="InterPro" id="IPR044922">
    <property type="entry name" value="DUF2063_N_sf"/>
</dbReference>
<dbReference type="Gene3D" id="3.90.930.50">
    <property type="match status" value="1"/>
</dbReference>
<keyword evidence="4" id="KW-1185">Reference proteome</keyword>
<feature type="domain" description="NGO1945-like C-terminal" evidence="2">
    <location>
        <begin position="140"/>
        <end position="234"/>
    </location>
</feature>
<accession>A0A2T5IX69</accession>
<dbReference type="Gene3D" id="1.10.150.690">
    <property type="entry name" value="DUF2063"/>
    <property type="match status" value="1"/>
</dbReference>
<dbReference type="Pfam" id="PF22106">
    <property type="entry name" value="NGO1945_C"/>
    <property type="match status" value="1"/>
</dbReference>
<dbReference type="InterPro" id="IPR018640">
    <property type="entry name" value="DUF2063"/>
</dbReference>
<evidence type="ECO:0000259" key="1">
    <source>
        <dbReference type="Pfam" id="PF09836"/>
    </source>
</evidence>
<organism evidence="3 4">
    <name type="scientific">Agitococcus lubricus</name>
    <dbReference type="NCBI Taxonomy" id="1077255"/>
    <lineage>
        <taxon>Bacteria</taxon>
        <taxon>Pseudomonadati</taxon>
        <taxon>Pseudomonadota</taxon>
        <taxon>Gammaproteobacteria</taxon>
        <taxon>Moraxellales</taxon>
        <taxon>Moraxellaceae</taxon>
        <taxon>Agitococcus</taxon>
    </lineage>
</organism>
<dbReference type="InterPro" id="IPR054098">
    <property type="entry name" value="NGO1945-like_C"/>
</dbReference>
<feature type="domain" description="Putative DNA-binding" evidence="1">
    <location>
        <begin position="7"/>
        <end position="91"/>
    </location>
</feature>
<name>A0A2T5IX69_9GAMM</name>
<dbReference type="Proteomes" id="UP000244223">
    <property type="component" value="Unassembled WGS sequence"/>
</dbReference>
<evidence type="ECO:0000313" key="4">
    <source>
        <dbReference type="Proteomes" id="UP000244223"/>
    </source>
</evidence>
<sequence length="247" mass="28720">MSDFVALQKQWTTWLRQPNTAPAPDIDPRRLAIYRELFFNNVLSFLESTFLLCQQCVTADDWQILTRRFFAEHSCQSPFFYDISQAFCQFLQSQTAVQEQYPWLLELAHFEWVELAADMAEAELPCAIQGDIIQQIPVLNPCVWPLVYQWPVHIFAEQLPPHEPPQLASCLLFYRTLTDHVQFMEITPVTARLVECLQHNQTLTGQQMLTQLAHELQLDMTQIQTMGQAILQDFVHRQIILGVKPSE</sequence>
<dbReference type="RefSeq" id="WP_107866150.1">
    <property type="nucleotide sequence ID" value="NZ_QAON01000011.1"/>
</dbReference>
<protein>
    <submittedName>
        <fullName evidence="3">Uncharacterized protein</fullName>
    </submittedName>
</protein>